<evidence type="ECO:0000256" key="2">
    <source>
        <dbReference type="SAM" id="MobiDB-lite"/>
    </source>
</evidence>
<keyword evidence="5" id="KW-1185">Reference proteome</keyword>
<feature type="compositionally biased region" description="Basic and acidic residues" evidence="2">
    <location>
        <begin position="799"/>
        <end position="811"/>
    </location>
</feature>
<dbReference type="EMBL" id="CAXDID020000232">
    <property type="protein sequence ID" value="CAL6060938.1"/>
    <property type="molecule type" value="Genomic_DNA"/>
</dbReference>
<sequence>MQELLTSNAENSDQLGDTKPIVDLNQTESTDSESNEHQVEQQVFNPYKQNKFQSIDISNSSEQSEEQDQIVEENYDEVNVSKNEVHSLVASLVVDSTKCMIEMLKSMREELVNEQQQCEEEEEFEESEFEVQQEYSQDELLDIYPQNQVLTHSKTKIDEIQALIDTEIQISKLRQLQELRSLSESKSSFQYPIPCSTQIPQKQKKRSTDFKQVLKQIVEEKDLSPKKSSILTSEPTKKSPPTKQETPSILQEESKHTQKPKPKQTQQNQSKQQPKQQITQNQPRIPLQVQQKLTSPVQIVQKEPVLVKAVLPPVDLDQNDLSIISQIIDSLPPPVKVSQMLKEGENPLEYKDELKNAQRQLIKELKSNQEQDSHEEQFQAPIQQMQIQQNIPTKQTEYQKLEEMKSQIHSDVVKKDIIRNDQQQTPQRVDLSVGTDSLNINALEIQKVDKDMQMTKKPPTKPKKQFSVEYMKQKQQESIFQLKQTLKKKEQEQEELQREIKNLRLSQSTSRVTTMELRKHQKNLKEQQEEKEKEIIQIRQDYEKQVNNVKIQHASLNTKLLKELSYLSASPIQKQESHAQTQPTELQVTTKKKFKTVNPPSTNPLTSTVVRNEQSASHEIDLEQNASDFARIPRPQPKTQPKPQQTQYNLNKPIQQENNTTTEKLEPNKEESDHDTKSIDVDGKHYSEISEPNPLIKQKQDALRVELELQQIKEAQKLIKMQNENEEKLRQIRSENEKQVQKLKNELEMKMELKKEPEKIDVEKYVQIETEKLMEEQRAMSVQVDYQVAKLDKRKKSPEHKVNEQIEKRNNNIENQTQQKYKTQEKTIDQTQQNQTQEQTNRQISGSEVDKHKLQLKYVLNNITSNDSMNSIEQIMKNNSDYVESIFQKVKQEAADLNLSAQERELFEHEQNEKVINSFRDTYKSQLSMLLANCSLEERQHANEIIDQKFAESFAKYQTTPHLLNQTPQVIQTTQEKPQQIQLTQQETIPQPQLIQRPTESQNDSLASTNNLNASLTYRIPNYQFLKSKHTQELPSQINAEPSSEISLSTRNRMRMKAFGEYSGLFFDFETQIQKQYINVKDVILELAGQIRTIPIVKQLDEKTIEKIQNAMHAKAPLEIQTNLKAAAFVLFGIKAASKFKKEFVEQSRSVNSSDIIPKEHPHETAATNIMMVAFYIDQILKQKNNQLDKVIINLECTCAQIDGTLQGDLLNQPMILLIYTTYTELIKIAIPAKERKIIFNMLGDIIYKIGARVLKIIKENEVYSHEQCLVAVTVVLLQQIQSEPLSKDTLSNISHIYKELLKNATGISRVPGMDEYLK</sequence>
<feature type="region of interest" description="Disordered" evidence="2">
    <location>
        <begin position="792"/>
        <end position="848"/>
    </location>
</feature>
<feature type="compositionally biased region" description="Basic and acidic residues" evidence="2">
    <location>
        <begin position="663"/>
        <end position="680"/>
    </location>
</feature>
<feature type="coiled-coil region" evidence="1">
    <location>
        <begin position="695"/>
        <end position="756"/>
    </location>
</feature>
<feature type="compositionally biased region" description="Polar residues" evidence="2">
    <location>
        <begin position="598"/>
        <end position="607"/>
    </location>
</feature>
<reference evidence="4 5" key="2">
    <citation type="submission" date="2024-07" db="EMBL/GenBank/DDBJ databases">
        <authorList>
            <person name="Akdeniz Z."/>
        </authorList>
    </citation>
    <scope>NUCLEOTIDE SEQUENCE [LARGE SCALE GENOMIC DNA]</scope>
</reference>
<feature type="coiled-coil region" evidence="1">
    <location>
        <begin position="101"/>
        <end position="128"/>
    </location>
</feature>
<feature type="compositionally biased region" description="Low complexity" evidence="2">
    <location>
        <begin position="830"/>
        <end position="843"/>
    </location>
</feature>
<keyword evidence="1" id="KW-0175">Coiled coil</keyword>
<evidence type="ECO:0000256" key="1">
    <source>
        <dbReference type="SAM" id="Coils"/>
    </source>
</evidence>
<dbReference type="Proteomes" id="UP001642409">
    <property type="component" value="Unassembled WGS sequence"/>
</dbReference>
<feature type="compositionally biased region" description="Polar residues" evidence="2">
    <location>
        <begin position="1"/>
        <end position="15"/>
    </location>
</feature>
<feature type="region of interest" description="Disordered" evidence="2">
    <location>
        <begin position="623"/>
        <end position="680"/>
    </location>
</feature>
<feature type="compositionally biased region" description="Polar residues" evidence="2">
    <location>
        <begin position="648"/>
        <end position="662"/>
    </location>
</feature>
<comment type="caution">
    <text evidence="3">The sequence shown here is derived from an EMBL/GenBank/DDBJ whole genome shotgun (WGS) entry which is preliminary data.</text>
</comment>
<dbReference type="EMBL" id="CATOUU010000890">
    <property type="protein sequence ID" value="CAI9957718.1"/>
    <property type="molecule type" value="Genomic_DNA"/>
</dbReference>
<feature type="compositionally biased region" description="Polar residues" evidence="2">
    <location>
        <begin position="226"/>
        <end position="251"/>
    </location>
</feature>
<protein>
    <submittedName>
        <fullName evidence="4">Hypothetical_protein</fullName>
    </submittedName>
</protein>
<evidence type="ECO:0000313" key="5">
    <source>
        <dbReference type="Proteomes" id="UP001642409"/>
    </source>
</evidence>
<evidence type="ECO:0000313" key="3">
    <source>
        <dbReference type="EMBL" id="CAI9957718.1"/>
    </source>
</evidence>
<feature type="region of interest" description="Disordered" evidence="2">
    <location>
        <begin position="224"/>
        <end position="284"/>
    </location>
</feature>
<feature type="coiled-coil region" evidence="1">
    <location>
        <begin position="472"/>
        <end position="559"/>
    </location>
</feature>
<feature type="region of interest" description="Disordered" evidence="2">
    <location>
        <begin position="987"/>
        <end position="1007"/>
    </location>
</feature>
<organism evidence="3">
    <name type="scientific">Hexamita inflata</name>
    <dbReference type="NCBI Taxonomy" id="28002"/>
    <lineage>
        <taxon>Eukaryota</taxon>
        <taxon>Metamonada</taxon>
        <taxon>Diplomonadida</taxon>
        <taxon>Hexamitidae</taxon>
        <taxon>Hexamitinae</taxon>
        <taxon>Hexamita</taxon>
    </lineage>
</organism>
<feature type="compositionally biased region" description="Polar residues" evidence="2">
    <location>
        <begin position="571"/>
        <end position="589"/>
    </location>
</feature>
<accession>A0AA86V612</accession>
<gene>
    <name evidence="3" type="ORF">HINF_LOCUS45363</name>
    <name evidence="4" type="ORF">HINF_LOCUS49469</name>
</gene>
<reference evidence="3" key="1">
    <citation type="submission" date="2023-06" db="EMBL/GenBank/DDBJ databases">
        <authorList>
            <person name="Kurt Z."/>
        </authorList>
    </citation>
    <scope>NUCLEOTIDE SEQUENCE</scope>
</reference>
<feature type="compositionally biased region" description="Low complexity" evidence="2">
    <location>
        <begin position="263"/>
        <end position="283"/>
    </location>
</feature>
<evidence type="ECO:0000313" key="4">
    <source>
        <dbReference type="EMBL" id="CAL6060938.1"/>
    </source>
</evidence>
<name>A0AA86V612_9EUKA</name>
<feature type="region of interest" description="Disordered" evidence="2">
    <location>
        <begin position="571"/>
        <end position="607"/>
    </location>
</feature>
<feature type="region of interest" description="Disordered" evidence="2">
    <location>
        <begin position="1"/>
        <end position="41"/>
    </location>
</feature>
<proteinExistence type="predicted"/>